<evidence type="ECO:0000256" key="1">
    <source>
        <dbReference type="SAM" id="SignalP"/>
    </source>
</evidence>
<dbReference type="Proteomes" id="UP000325292">
    <property type="component" value="Chromosome"/>
</dbReference>
<reference evidence="3 4" key="1">
    <citation type="journal article" date="2019" name="Sci. Rep.">
        <title>Sulfobacillus thermotolerans: new insights into resistance and metabolic capacities of acidophilic chemolithotrophs.</title>
        <authorList>
            <person name="Panyushkina A.E."/>
            <person name="Babenko V.V."/>
            <person name="Nikitina A.S."/>
            <person name="Selezneva O.V."/>
            <person name="Tsaplina I.A."/>
            <person name="Letarova M.A."/>
            <person name="Kostryukova E.S."/>
            <person name="Letarov A.V."/>
        </authorList>
    </citation>
    <scope>NUCLEOTIDE SEQUENCE [LARGE SCALE GENOMIC DNA]</scope>
    <source>
        <strain evidence="3 4">Kr1</strain>
    </source>
</reference>
<proteinExistence type="predicted"/>
<evidence type="ECO:0000259" key="2">
    <source>
        <dbReference type="Pfam" id="PF13360"/>
    </source>
</evidence>
<keyword evidence="4" id="KW-1185">Reference proteome</keyword>
<dbReference type="SUPFAM" id="SSF50998">
    <property type="entry name" value="Quinoprotein alcohol dehydrogenase-like"/>
    <property type="match status" value="3"/>
</dbReference>
<feature type="domain" description="Pyrrolo-quinoline quinone repeat" evidence="2">
    <location>
        <begin position="336"/>
        <end position="498"/>
    </location>
</feature>
<dbReference type="SMART" id="SM00564">
    <property type="entry name" value="PQQ"/>
    <property type="match status" value="7"/>
</dbReference>
<dbReference type="EMBL" id="CP019454">
    <property type="protein sequence ID" value="AUW95509.1"/>
    <property type="molecule type" value="Genomic_DNA"/>
</dbReference>
<name>A0ABM6RVN0_9FIRM</name>
<protein>
    <recommendedName>
        <fullName evidence="2">Pyrrolo-quinoline quinone repeat domain-containing protein</fullName>
    </recommendedName>
</protein>
<dbReference type="InterPro" id="IPR018391">
    <property type="entry name" value="PQQ_b-propeller_rpt"/>
</dbReference>
<organism evidence="3 4">
    <name type="scientific">Sulfobacillus thermotolerans</name>
    <dbReference type="NCBI Taxonomy" id="338644"/>
    <lineage>
        <taxon>Bacteria</taxon>
        <taxon>Bacillati</taxon>
        <taxon>Bacillota</taxon>
        <taxon>Clostridia</taxon>
        <taxon>Eubacteriales</taxon>
        <taxon>Clostridiales Family XVII. Incertae Sedis</taxon>
        <taxon>Sulfobacillus</taxon>
    </lineage>
</organism>
<dbReference type="Pfam" id="PF13360">
    <property type="entry name" value="PQQ_2"/>
    <property type="match status" value="3"/>
</dbReference>
<dbReference type="PANTHER" id="PTHR34512:SF30">
    <property type="entry name" value="OUTER MEMBRANE PROTEIN ASSEMBLY FACTOR BAMB"/>
    <property type="match status" value="1"/>
</dbReference>
<gene>
    <name evidence="3" type="ORF">BXT84_09410</name>
</gene>
<dbReference type="Gene3D" id="2.40.128.630">
    <property type="match status" value="2"/>
</dbReference>
<feature type="domain" description="Pyrrolo-quinoline quinone repeat" evidence="2">
    <location>
        <begin position="530"/>
        <end position="616"/>
    </location>
</feature>
<feature type="signal peptide" evidence="1">
    <location>
        <begin position="1"/>
        <end position="22"/>
    </location>
</feature>
<dbReference type="Gene3D" id="2.40.10.480">
    <property type="match status" value="2"/>
</dbReference>
<feature type="domain" description="Pyrrolo-quinoline quinone repeat" evidence="2">
    <location>
        <begin position="247"/>
        <end position="308"/>
    </location>
</feature>
<dbReference type="PANTHER" id="PTHR34512">
    <property type="entry name" value="CELL SURFACE PROTEIN"/>
    <property type="match status" value="1"/>
</dbReference>
<evidence type="ECO:0000313" key="4">
    <source>
        <dbReference type="Proteomes" id="UP000325292"/>
    </source>
</evidence>
<accession>A0ABM6RVN0</accession>
<dbReference type="InterPro" id="IPR002372">
    <property type="entry name" value="PQQ_rpt_dom"/>
</dbReference>
<keyword evidence="1" id="KW-0732">Signal</keyword>
<evidence type="ECO:0000313" key="3">
    <source>
        <dbReference type="EMBL" id="AUW95509.1"/>
    </source>
</evidence>
<feature type="chain" id="PRO_5046065078" description="Pyrrolo-quinoline quinone repeat domain-containing protein" evidence="1">
    <location>
        <begin position="23"/>
        <end position="630"/>
    </location>
</feature>
<sequence>MRATLSTLSIGALGFLPASVLAMTHHTTLHPTLSASPSATAATMALRLFPSGTNNVILCSSLPSQAQTVVAAQGLATKIGAALLLTENAVDLGQATAHALSLMTVPQVSPIGTVQPYQPPAGKPTVTIVGNTSAISASLEQTLRAQGYPVARISGHGSSLIQKLIHIVAPPIPNAAQLPGFAQSWDVYAGSPSHNADFPVPATSPKWEQTGVQWNFAEDSAVPLNSSFPDLSNLGARGAPVKMTQNLGNAVGVTAVGGIIYAESDDYHLYALNARTGALLWQTGPLVNNLMGNPIVQGNMVYVTAGDTGFPFSQVLKYELSGGQASLVRGLMYSALYAFNRYTGRLVWRQDFHGNAMPSPVIVGQTIYEPTGGGNLWALNANTGQLERKTALGGFDSMSSPNVYVNPTTHQTEIIVGTSDSNHVVAVNATTGQILWTQKTALNIFNTGMGDNSPTVDETHNLVIQDSVVNFDKTLGTTNLAVYAMNATNGSVLWSTNLGVGSAPPAYKAGVSMVHDGIVYVGSPVTSTFYALNESTGSILWTFPFVGAGPAGAGRGNAVIADGVLWVAAGPQIYALNPYTGQELGHYTPGGRFGIVNPVIVGGTMYVDNSYDWVQAIPLKTIDPSVVLQP</sequence>
<dbReference type="InterPro" id="IPR011047">
    <property type="entry name" value="Quinoprotein_ADH-like_sf"/>
</dbReference>